<keyword evidence="1" id="KW-0815">Transposition</keyword>
<evidence type="ECO:0000259" key="5">
    <source>
        <dbReference type="Pfam" id="PF10551"/>
    </source>
</evidence>
<evidence type="ECO:0000313" key="6">
    <source>
        <dbReference type="Proteomes" id="UP000694861"/>
    </source>
</evidence>
<accession>A0ABM1LVQ7</accession>
<evidence type="ECO:0000313" key="7">
    <source>
        <dbReference type="RefSeq" id="XP_016651484.1"/>
    </source>
</evidence>
<feature type="domain" description="MULE transposase" evidence="5">
    <location>
        <begin position="187"/>
        <end position="281"/>
    </location>
</feature>
<dbReference type="PROSITE" id="PS01007">
    <property type="entry name" value="TRANSPOSASE_MUTATOR"/>
    <property type="match status" value="1"/>
</dbReference>
<feature type="domain" description="Transposase MuDR plant" evidence="4">
    <location>
        <begin position="5"/>
        <end position="57"/>
    </location>
</feature>
<dbReference type="PANTHER" id="PTHR31973">
    <property type="entry name" value="POLYPROTEIN, PUTATIVE-RELATED"/>
    <property type="match status" value="1"/>
</dbReference>
<dbReference type="GeneID" id="107881667"/>
<reference evidence="6" key="1">
    <citation type="journal article" date="2012" name="Nat. Commun.">
        <title>The genome of Prunus mume.</title>
        <authorList>
            <person name="Zhang Q."/>
            <person name="Chen W."/>
            <person name="Sun L."/>
            <person name="Zhao F."/>
            <person name="Huang B."/>
            <person name="Yang W."/>
            <person name="Tao Y."/>
            <person name="Wang J."/>
            <person name="Yuan Z."/>
            <person name="Fan G."/>
            <person name="Xing Z."/>
            <person name="Han C."/>
            <person name="Pan H."/>
            <person name="Zhong X."/>
            <person name="Shi W."/>
            <person name="Liang X."/>
            <person name="Du D."/>
            <person name="Sun F."/>
            <person name="Xu Z."/>
            <person name="Hao R."/>
            <person name="Lv T."/>
            <person name="Lv Y."/>
            <person name="Zheng Z."/>
            <person name="Sun M."/>
            <person name="Luo L."/>
            <person name="Cai M."/>
            <person name="Gao Y."/>
            <person name="Wang J."/>
            <person name="Yin Y."/>
            <person name="Xu X."/>
            <person name="Cheng T."/>
            <person name="Wang J."/>
        </authorList>
    </citation>
    <scope>NUCLEOTIDE SEQUENCE [LARGE SCALE GENOMIC DNA]</scope>
</reference>
<proteinExistence type="predicted"/>
<dbReference type="RefSeq" id="XP_016651484.1">
    <property type="nucleotide sequence ID" value="XM_016795998.1"/>
</dbReference>
<dbReference type="InterPro" id="IPR004332">
    <property type="entry name" value="Transposase_MuDR"/>
</dbReference>
<name>A0ABM1LVQ7_PRUMU</name>
<dbReference type="Pfam" id="PF03108">
    <property type="entry name" value="DBD_Tnp_Mut"/>
    <property type="match status" value="1"/>
</dbReference>
<dbReference type="PANTHER" id="PTHR31973:SF199">
    <property type="entry name" value="SWIM-TYPE DOMAIN-CONTAINING PROTEIN"/>
    <property type="match status" value="1"/>
</dbReference>
<sequence length="316" mass="36444">MLFGSKEILKTAVKNYAVMGNYSIKFVKNDKRRITARCTNCTWMLHASYMQLEEMLQIKTFIDKHICVRNPTNPHVNCVYIAQKYIDCIMDESDITNKNLKKAVKRDLGYNVSDSQCSRAKRKAKKIIEGTYMEQYSRLWEYCDEVKAINVGSAMKIRVEPPPHLQRLYVCLNACKKDFLAGCRPIIGVDGCHLKGHFSGQLLAAVGVDVNDNMYPIAYATVELETKETWSWFLELLMDDLGPIKDHGWIFISDQQKGLDKAFDIVVPQAQHRWCIRHMYGNFKEKYKGNGLKNLLWSAARAPNSHNFEVEMNKLK</sequence>
<dbReference type="Proteomes" id="UP000694861">
    <property type="component" value="Linkage group LG8"/>
</dbReference>
<dbReference type="InterPro" id="IPR018289">
    <property type="entry name" value="MULE_transposase_dom"/>
</dbReference>
<reference evidence="7" key="2">
    <citation type="submission" date="2025-08" db="UniProtKB">
        <authorList>
            <consortium name="RefSeq"/>
        </authorList>
    </citation>
    <scope>IDENTIFICATION</scope>
</reference>
<keyword evidence="6" id="KW-1185">Reference proteome</keyword>
<gene>
    <name evidence="7" type="primary">LOC107881667</name>
</gene>
<dbReference type="InterPro" id="IPR001207">
    <property type="entry name" value="Transposase_mutator"/>
</dbReference>
<keyword evidence="2" id="KW-0238">DNA-binding</keyword>
<organism evidence="6 7">
    <name type="scientific">Prunus mume</name>
    <name type="common">Japanese apricot</name>
    <name type="synonym">Armeniaca mume</name>
    <dbReference type="NCBI Taxonomy" id="102107"/>
    <lineage>
        <taxon>Eukaryota</taxon>
        <taxon>Viridiplantae</taxon>
        <taxon>Streptophyta</taxon>
        <taxon>Embryophyta</taxon>
        <taxon>Tracheophyta</taxon>
        <taxon>Spermatophyta</taxon>
        <taxon>Magnoliopsida</taxon>
        <taxon>eudicotyledons</taxon>
        <taxon>Gunneridae</taxon>
        <taxon>Pentapetalae</taxon>
        <taxon>rosids</taxon>
        <taxon>fabids</taxon>
        <taxon>Rosales</taxon>
        <taxon>Rosaceae</taxon>
        <taxon>Amygdaloideae</taxon>
        <taxon>Amygdaleae</taxon>
        <taxon>Prunus</taxon>
    </lineage>
</organism>
<evidence type="ECO:0000256" key="1">
    <source>
        <dbReference type="ARBA" id="ARBA00022578"/>
    </source>
</evidence>
<evidence type="ECO:0000259" key="4">
    <source>
        <dbReference type="Pfam" id="PF03108"/>
    </source>
</evidence>
<protein>
    <submittedName>
        <fullName evidence="7">Uncharacterized protein LOC107881667</fullName>
    </submittedName>
</protein>
<evidence type="ECO:0000256" key="2">
    <source>
        <dbReference type="ARBA" id="ARBA00023125"/>
    </source>
</evidence>
<dbReference type="Pfam" id="PF10551">
    <property type="entry name" value="MULE"/>
    <property type="match status" value="1"/>
</dbReference>
<evidence type="ECO:0000256" key="3">
    <source>
        <dbReference type="ARBA" id="ARBA00023172"/>
    </source>
</evidence>
<keyword evidence="3" id="KW-0233">DNA recombination</keyword>